<dbReference type="InterPro" id="IPR029044">
    <property type="entry name" value="Nucleotide-diphossugar_trans"/>
</dbReference>
<feature type="domain" description="Spore protein YkvP/CgeB glycosyl transferase-like" evidence="1">
    <location>
        <begin position="157"/>
        <end position="287"/>
    </location>
</feature>
<gene>
    <name evidence="2" type="ORF">EKG83_00285</name>
</gene>
<dbReference type="OrthoDB" id="3587089at2"/>
<dbReference type="Pfam" id="PF13524">
    <property type="entry name" value="Glyco_trans_1_2"/>
    <property type="match status" value="1"/>
</dbReference>
<evidence type="ECO:0000313" key="2">
    <source>
        <dbReference type="EMBL" id="QFZ16105.1"/>
    </source>
</evidence>
<dbReference type="CDD" id="cd00761">
    <property type="entry name" value="Glyco_tranf_GTA_type"/>
    <property type="match status" value="1"/>
</dbReference>
<dbReference type="EMBL" id="CP034550">
    <property type="protein sequence ID" value="QFZ16105.1"/>
    <property type="molecule type" value="Genomic_DNA"/>
</dbReference>
<dbReference type="RefSeq" id="WP_051764560.1">
    <property type="nucleotide sequence ID" value="NZ_CP034550.1"/>
</dbReference>
<dbReference type="KEGG" id="ssyi:EKG83_00285"/>
<dbReference type="AlphaFoldDB" id="A0A5Q0GQY8"/>
<organism evidence="2 3">
    <name type="scientific">Saccharothrix syringae</name>
    <name type="common">Nocardiopsis syringae</name>
    <dbReference type="NCBI Taxonomy" id="103733"/>
    <lineage>
        <taxon>Bacteria</taxon>
        <taxon>Bacillati</taxon>
        <taxon>Actinomycetota</taxon>
        <taxon>Actinomycetes</taxon>
        <taxon>Pseudonocardiales</taxon>
        <taxon>Pseudonocardiaceae</taxon>
        <taxon>Saccharothrix</taxon>
    </lineage>
</organism>
<dbReference type="SUPFAM" id="SSF53448">
    <property type="entry name" value="Nucleotide-diphospho-sugar transferases"/>
    <property type="match status" value="1"/>
</dbReference>
<dbReference type="InterPro" id="IPR055259">
    <property type="entry name" value="YkvP/CgeB_Glyco_trans-like"/>
</dbReference>
<evidence type="ECO:0000259" key="1">
    <source>
        <dbReference type="Pfam" id="PF13524"/>
    </source>
</evidence>
<name>A0A5Q0GQY8_SACSY</name>
<proteinExistence type="predicted"/>
<dbReference type="Proteomes" id="UP000325787">
    <property type="component" value="Chromosome"/>
</dbReference>
<reference evidence="3" key="1">
    <citation type="journal article" date="2021" name="Curr. Microbiol.">
        <title>Complete genome of nocamycin-producing strain Saccharothrix syringae NRRL B-16468 reveals the biosynthetic potential for secondary metabolites.</title>
        <authorList>
            <person name="Mo X."/>
            <person name="Yang S."/>
        </authorList>
    </citation>
    <scope>NUCLEOTIDE SEQUENCE [LARGE SCALE GENOMIC DNA]</scope>
    <source>
        <strain evidence="3">ATCC 51364 / DSM 43886 / JCM 6844 / KCTC 9398 / NBRC 14523 / NRRL B-16468 / INA 2240</strain>
    </source>
</reference>
<accession>A0A5Q0GQY8</accession>
<evidence type="ECO:0000313" key="3">
    <source>
        <dbReference type="Proteomes" id="UP000325787"/>
    </source>
</evidence>
<sequence length="605" mass="65160">MTPDLCLVSAAGGSAFMEELFEVVADAVRRAGGRARTAVGRFPEPADDTAYVVVPHEYFYVTPVADRPSAEQRARTVAFCVEHPGTMTFERTAGLLGSLAGAVDINDDSTAELRRRGFAVERFQLGYTPLWDRWGGDPDSERHVDVTYLGTAERRRSVLLDSYAPDLEDLRVRLLTPPHEPMVDERVDFLPGEAKFRHLADSRVLVNLHRERSRALEWVRVLEALTNGCVVLTEPSTDVEPLVPGEHLVVARTASLGAVAAGLVADPARERDLRLAGYDFVRNGLDLLASARTLVEVAAAALAGGSVPAPLPDLPVPQAEAVERPLAVDTPSWDPRFAGAPAADHEVGGLEATAAALAVERTTFAQRASGRRWHDLPPVDPGGGWGVDGDVDALVVHRPGEPDPDELVLDLLNGTVRPGRVLLCADGSPLPSRSRATAVLEHEMPLGRGVARNGLLERSTAKWLLVLDAGLRASRRLLERLLAADADVAHCPVGDPVEGLVGALPAEGRRLRRLPYLGSGYLVRRSVVDSFGGWVEDPLLDGLEDHVFWLRVAGREVPSSLVQQVLLRRGRPDGPVRPLDLHPARSWARALAAGASGGSSPARPR</sequence>
<protein>
    <recommendedName>
        <fullName evidence="1">Spore protein YkvP/CgeB glycosyl transferase-like domain-containing protein</fullName>
    </recommendedName>
</protein>
<dbReference type="Gene3D" id="3.90.550.10">
    <property type="entry name" value="Spore Coat Polysaccharide Biosynthesis Protein SpsA, Chain A"/>
    <property type="match status" value="1"/>
</dbReference>
<keyword evidence="3" id="KW-1185">Reference proteome</keyword>